<keyword evidence="1" id="KW-0175">Coiled coil</keyword>
<dbReference type="RefSeq" id="WP_092550226.1">
    <property type="nucleotide sequence ID" value="NZ_LT629758.1"/>
</dbReference>
<keyword evidence="2" id="KW-1133">Transmembrane helix</keyword>
<accession>A0A1H2CSV1</accession>
<dbReference type="SUPFAM" id="SSF52540">
    <property type="entry name" value="P-loop containing nucleoside triphosphate hydrolases"/>
    <property type="match status" value="1"/>
</dbReference>
<dbReference type="Proteomes" id="UP000198688">
    <property type="component" value="Chromosome I"/>
</dbReference>
<evidence type="ECO:0000256" key="1">
    <source>
        <dbReference type="SAM" id="Coils"/>
    </source>
</evidence>
<keyword evidence="4" id="KW-1185">Reference proteome</keyword>
<dbReference type="SUPFAM" id="SSF48452">
    <property type="entry name" value="TPR-like"/>
    <property type="match status" value="2"/>
</dbReference>
<dbReference type="EMBL" id="LT629758">
    <property type="protein sequence ID" value="SDT73598.1"/>
    <property type="molecule type" value="Genomic_DNA"/>
</dbReference>
<reference evidence="3 4" key="1">
    <citation type="submission" date="2016-10" db="EMBL/GenBank/DDBJ databases">
        <authorList>
            <person name="de Groot N.N."/>
        </authorList>
    </citation>
    <scope>NUCLEOTIDE SEQUENCE [LARGE SCALE GENOMIC DNA]</scope>
    <source>
        <strain evidence="3 4">DSM 43941</strain>
    </source>
</reference>
<dbReference type="Pfam" id="PF13374">
    <property type="entry name" value="TPR_10"/>
    <property type="match status" value="1"/>
</dbReference>
<dbReference type="Gene3D" id="1.25.40.10">
    <property type="entry name" value="Tetratricopeptide repeat domain"/>
    <property type="match status" value="4"/>
</dbReference>
<evidence type="ECO:0000313" key="3">
    <source>
        <dbReference type="EMBL" id="SDT73598.1"/>
    </source>
</evidence>
<evidence type="ECO:0000313" key="4">
    <source>
        <dbReference type="Proteomes" id="UP000198688"/>
    </source>
</evidence>
<proteinExistence type="predicted"/>
<dbReference type="PANTHER" id="PTHR19959:SF119">
    <property type="entry name" value="FUNGAL LIPASE-LIKE DOMAIN-CONTAINING PROTEIN"/>
    <property type="match status" value="1"/>
</dbReference>
<gene>
    <name evidence="3" type="ORF">SAMN04489716_6719</name>
</gene>
<keyword evidence="2" id="KW-0472">Membrane</keyword>
<dbReference type="STRING" id="113562.SAMN04489716_6719"/>
<name>A0A1H2CSV1_9ACTN</name>
<dbReference type="AlphaFoldDB" id="A0A1H2CSV1"/>
<evidence type="ECO:0000256" key="2">
    <source>
        <dbReference type="SAM" id="Phobius"/>
    </source>
</evidence>
<dbReference type="InterPro" id="IPR011990">
    <property type="entry name" value="TPR-like_helical_dom_sf"/>
</dbReference>
<organism evidence="3 4">
    <name type="scientific">Actinoplanes derwentensis</name>
    <dbReference type="NCBI Taxonomy" id="113562"/>
    <lineage>
        <taxon>Bacteria</taxon>
        <taxon>Bacillati</taxon>
        <taxon>Actinomycetota</taxon>
        <taxon>Actinomycetes</taxon>
        <taxon>Micromonosporales</taxon>
        <taxon>Micromonosporaceae</taxon>
        <taxon>Actinoplanes</taxon>
    </lineage>
</organism>
<sequence length="1018" mass="110023">MLAGGWARMRRYGLWSGAPAVVAGAAGWAALADNKQGWTVVAAAVAGAVGAFCPTVADRVAARRERRLAAAARKADVVVKPVSVTWLLRPDQRVVPFFGRGWLLAELQTWATDQGVDVAAVRLLTGAGGVGKTRLAQELEQRLAGWRCEWISPHEEEQTARLVAAGEFPLRSLLVIDYAEARDRAGLAQLLCAVQTADRVRIVLLARTAGLWWETLSMAFSQQAALVDSLTSANDVVVHVAARVDDVHDPATIVAEAVTAFASRLGRPVPELAGAPGWPADTPVLRLHADALVTVLEGAHRQGRYDVLVEVLKHESRYWMHTARRSRLLGEVDDPANAVLLEQVAGIAALLGAESAAEVEQVVRRVPLLAGAEDDRLARFGSWLAGLYPRGEAGLGVVQPDLLAETLAARVIDRCGPVDRARVFADLTVAQAVRALTVLGRARIHYAGADALIDAALGVDVACMAEAVVHVGVQFPGVFTSRMVDRLASAEVDHRWACEVAGRVPYPSLELRWLALELTSRIVAGFPADAPKTDRAHWATWHALRLAEVGRRAEALTAIQEAVDLRRELTALNRDAYLPDLAMSVNNLAADLAEAGRRAEALTASQEAVDLRRELTALNRDAYLPDLAMSVNNHAVQLADAGRRAEALTAIQEAVDLYRELTALNRDAYLPNLATSVNNHALRLADAGRRAEALTASQEAVDLRRELTALNRDAYLPDLAMSVNNHALRLAEAGRRAEALTASQEAVDLRRELTALNRDAYLPDLAMSVNNHALRLADAGRRAEALTASQEAVDLYRKLTALNRDAYLPNLATSVNNHALRLADAGRRAEALTASQEAVDLRRELTALNRDAYLPDLAMSVNNHALRLAEAGRRAEALTAIQEAVDLYRKLTALNRDAYLPNLATSVNNHALRLADAGRRAEALTASQEAVDLRRELTALNRDVYLPNLAASLWNVGFVALEVDSVTSEVIALTAEGVGYFETLAAAEPEAFAERHQAAVETLTRLQHALDANEPTNT</sequence>
<protein>
    <submittedName>
        <fullName evidence="3">Tetratricopeptide repeat-containing protein</fullName>
    </submittedName>
</protein>
<dbReference type="PANTHER" id="PTHR19959">
    <property type="entry name" value="KINESIN LIGHT CHAIN"/>
    <property type="match status" value="1"/>
</dbReference>
<feature type="transmembrane region" description="Helical" evidence="2">
    <location>
        <begin position="12"/>
        <end position="31"/>
    </location>
</feature>
<feature type="coiled-coil region" evidence="1">
    <location>
        <begin position="585"/>
        <end position="621"/>
    </location>
</feature>
<dbReference type="InterPro" id="IPR027417">
    <property type="entry name" value="P-loop_NTPase"/>
</dbReference>
<dbReference type="OrthoDB" id="3218567at2"/>
<keyword evidence="2" id="KW-0812">Transmembrane</keyword>